<dbReference type="EMBL" id="CAWYQH010000108">
    <property type="protein sequence ID" value="CAK8688451.1"/>
    <property type="molecule type" value="Genomic_DNA"/>
</dbReference>
<feature type="region of interest" description="Disordered" evidence="4">
    <location>
        <begin position="647"/>
        <end position="672"/>
    </location>
</feature>
<keyword evidence="5" id="KW-1133">Transmembrane helix</keyword>
<keyword evidence="9" id="KW-1185">Reference proteome</keyword>
<keyword evidence="2" id="KW-0719">Serine esterase</keyword>
<keyword evidence="5" id="KW-0812">Transmembrane</keyword>
<dbReference type="PANTHER" id="PTHR43918:SF4">
    <property type="entry name" value="CARBOXYLIC ESTER HYDROLASE"/>
    <property type="match status" value="1"/>
</dbReference>
<evidence type="ECO:0000256" key="4">
    <source>
        <dbReference type="SAM" id="MobiDB-lite"/>
    </source>
</evidence>
<dbReference type="SUPFAM" id="SSF53474">
    <property type="entry name" value="alpha/beta-Hydrolases"/>
    <property type="match status" value="1"/>
</dbReference>
<feature type="signal peptide" evidence="6">
    <location>
        <begin position="1"/>
        <end position="21"/>
    </location>
</feature>
<evidence type="ECO:0000259" key="7">
    <source>
        <dbReference type="Pfam" id="PF00135"/>
    </source>
</evidence>
<feature type="compositionally biased region" description="Basic and acidic residues" evidence="4">
    <location>
        <begin position="656"/>
        <end position="672"/>
    </location>
</feature>
<feature type="domain" description="Carboxylesterase type B" evidence="7">
    <location>
        <begin position="26"/>
        <end position="531"/>
    </location>
</feature>
<proteinExistence type="inferred from homology"/>
<protein>
    <recommendedName>
        <fullName evidence="7">Carboxylesterase type B domain-containing protein</fullName>
    </recommendedName>
</protein>
<evidence type="ECO:0000256" key="2">
    <source>
        <dbReference type="ARBA" id="ARBA00022487"/>
    </source>
</evidence>
<keyword evidence="6" id="KW-0732">Signal</keyword>
<evidence type="ECO:0000256" key="3">
    <source>
        <dbReference type="ARBA" id="ARBA00022801"/>
    </source>
</evidence>
<comment type="similarity">
    <text evidence="1">Belongs to the type-B carboxylesterase/lipase family.</text>
</comment>
<name>A0ABP0G9G1_CLALP</name>
<dbReference type="Proteomes" id="UP001642483">
    <property type="component" value="Unassembled WGS sequence"/>
</dbReference>
<comment type="caution">
    <text evidence="8">The sequence shown here is derived from an EMBL/GenBank/DDBJ whole genome shotgun (WGS) entry which is preliminary data.</text>
</comment>
<evidence type="ECO:0000256" key="6">
    <source>
        <dbReference type="SAM" id="SignalP"/>
    </source>
</evidence>
<dbReference type="Pfam" id="PF00135">
    <property type="entry name" value="COesterase"/>
    <property type="match status" value="1"/>
</dbReference>
<feature type="transmembrane region" description="Helical" evidence="5">
    <location>
        <begin position="617"/>
        <end position="641"/>
    </location>
</feature>
<feature type="chain" id="PRO_5045352480" description="Carboxylesterase type B domain-containing protein" evidence="6">
    <location>
        <begin position="22"/>
        <end position="672"/>
    </location>
</feature>
<dbReference type="InterPro" id="IPR050654">
    <property type="entry name" value="AChE-related_enzymes"/>
</dbReference>
<dbReference type="InterPro" id="IPR002018">
    <property type="entry name" value="CarbesteraseB"/>
</dbReference>
<reference evidence="8 9" key="1">
    <citation type="submission" date="2024-02" db="EMBL/GenBank/DDBJ databases">
        <authorList>
            <person name="Daric V."/>
            <person name="Darras S."/>
        </authorList>
    </citation>
    <scope>NUCLEOTIDE SEQUENCE [LARGE SCALE GENOMIC DNA]</scope>
</reference>
<evidence type="ECO:0000256" key="5">
    <source>
        <dbReference type="SAM" id="Phobius"/>
    </source>
</evidence>
<keyword evidence="3" id="KW-0378">Hydrolase</keyword>
<accession>A0ABP0G9G1</accession>
<dbReference type="PANTHER" id="PTHR43918">
    <property type="entry name" value="ACETYLCHOLINESTERASE"/>
    <property type="match status" value="1"/>
</dbReference>
<gene>
    <name evidence="8" type="ORF">CVLEPA_LOCUS20468</name>
</gene>
<sequence>MSVTRSLAALLCFSFFVRIRSQVETSNTVHTSIGSIVGTQVVTGFSESRIIGHNRYLGIPFAEPPINELRFVAPKLLQKNSNATIIADQYGPACLQDRAQFDALRTYALDVNTATTDDANVNNIGTNENCLYLNIYTPLNSSSSKKFPVMTFLHGGDFVSGTGAFYSGSKLAQLHQVVVVTLNYRLGAFGFLYDGDGNMDENIGLMDQKMALNWIRDNIEAFGGDETFITLFGEGSGGSSTHIHTLNTEKKLFQNAIIQSARYDDGVKFPEHCLTQTNDFLSLIKFNETGNSTQDLTVLQNIAAELILASSITIGHWGPCVADGVILDSPSNLLRAGNFSKDVNVLAGSNSASGSNVNIDVSSDVWLDVVTEQILTAAFSQIGYVINPDVIAGMGQVYWHYYNAYGQETSSLDSGSLSSLALKNRFAQIVYGDQVYRTWAQEIANSTNAMCERCKVYEYLFTMPPSTAIDLSVQGAPLSTELTYLFGFAPTTEEVLSQQMMTYWTNFAKTGSPNAPNGAQTLWPFYQSTNETSDECRQVIVLNSGDVTDVIRDDVRSRSLDFWKIYYDLLGFTCLESADVGDGIENGTKPADDVPSECEPTVGDLFGITLSNEATAIMMFSFAATTGLFLVTTIIGCFCYSKTKKKLKKEKKKKNKESSCHDNPYHSSEARL</sequence>
<organism evidence="8 9">
    <name type="scientific">Clavelina lepadiformis</name>
    <name type="common">Light-bulb sea squirt</name>
    <name type="synonym">Ascidia lepadiformis</name>
    <dbReference type="NCBI Taxonomy" id="159417"/>
    <lineage>
        <taxon>Eukaryota</taxon>
        <taxon>Metazoa</taxon>
        <taxon>Chordata</taxon>
        <taxon>Tunicata</taxon>
        <taxon>Ascidiacea</taxon>
        <taxon>Aplousobranchia</taxon>
        <taxon>Clavelinidae</taxon>
        <taxon>Clavelina</taxon>
    </lineage>
</organism>
<dbReference type="InterPro" id="IPR029058">
    <property type="entry name" value="AB_hydrolase_fold"/>
</dbReference>
<evidence type="ECO:0000256" key="1">
    <source>
        <dbReference type="ARBA" id="ARBA00005964"/>
    </source>
</evidence>
<evidence type="ECO:0000313" key="8">
    <source>
        <dbReference type="EMBL" id="CAK8688451.1"/>
    </source>
</evidence>
<dbReference type="Gene3D" id="3.40.50.1820">
    <property type="entry name" value="alpha/beta hydrolase"/>
    <property type="match status" value="1"/>
</dbReference>
<evidence type="ECO:0000313" key="9">
    <source>
        <dbReference type="Proteomes" id="UP001642483"/>
    </source>
</evidence>
<keyword evidence="5" id="KW-0472">Membrane</keyword>